<dbReference type="InterPro" id="IPR018392">
    <property type="entry name" value="LysM"/>
</dbReference>
<dbReference type="Pfam" id="PF01476">
    <property type="entry name" value="LysM"/>
    <property type="match status" value="1"/>
</dbReference>
<dbReference type="SUPFAM" id="SSF54106">
    <property type="entry name" value="LysM domain"/>
    <property type="match status" value="1"/>
</dbReference>
<dbReference type="Gene3D" id="3.10.350.10">
    <property type="entry name" value="LysM domain"/>
    <property type="match status" value="1"/>
</dbReference>
<dbReference type="PROSITE" id="PS51782">
    <property type="entry name" value="LYSM"/>
    <property type="match status" value="1"/>
</dbReference>
<gene>
    <name evidence="3" type="ORF">SAMN04488134_1131</name>
</gene>
<feature type="domain" description="LysM" evidence="2">
    <location>
        <begin position="266"/>
        <end position="309"/>
    </location>
</feature>
<protein>
    <submittedName>
        <fullName evidence="3">Stage VI sporulation protein D</fullName>
    </submittedName>
</protein>
<evidence type="ECO:0000313" key="4">
    <source>
        <dbReference type="Proteomes" id="UP000199300"/>
    </source>
</evidence>
<evidence type="ECO:0000313" key="3">
    <source>
        <dbReference type="EMBL" id="SEO78636.1"/>
    </source>
</evidence>
<name>A0A1H8SJD5_9BACI</name>
<dbReference type="EMBL" id="FODJ01000013">
    <property type="protein sequence ID" value="SEO78636.1"/>
    <property type="molecule type" value="Genomic_DNA"/>
</dbReference>
<organism evidence="3 4">
    <name type="scientific">Amphibacillus marinus</name>
    <dbReference type="NCBI Taxonomy" id="872970"/>
    <lineage>
        <taxon>Bacteria</taxon>
        <taxon>Bacillati</taxon>
        <taxon>Bacillota</taxon>
        <taxon>Bacilli</taxon>
        <taxon>Bacillales</taxon>
        <taxon>Bacillaceae</taxon>
        <taxon>Amphibacillus</taxon>
    </lineage>
</organism>
<reference evidence="3 4" key="1">
    <citation type="submission" date="2016-10" db="EMBL/GenBank/DDBJ databases">
        <authorList>
            <person name="de Groot N.N."/>
        </authorList>
    </citation>
    <scope>NUCLEOTIDE SEQUENCE [LARGE SCALE GENOMIC DNA]</scope>
    <source>
        <strain evidence="3 4">CGMCC 1.10434</strain>
    </source>
</reference>
<proteinExistence type="predicted"/>
<dbReference type="AlphaFoldDB" id="A0A1H8SJD5"/>
<keyword evidence="4" id="KW-1185">Reference proteome</keyword>
<dbReference type="SMART" id="SM00257">
    <property type="entry name" value="LysM"/>
    <property type="match status" value="1"/>
</dbReference>
<dbReference type="STRING" id="872970.SAMN04488134_1131"/>
<dbReference type="Pfam" id="PF20918">
    <property type="entry name" value="SPOCS_spoVID-N"/>
    <property type="match status" value="1"/>
</dbReference>
<sequence>MKGGEGVTDQGTKAFQFDLSETLFFHRQEGVSEMLGIGLDPEISIQDFPDHVAIRGIIALTGEYLPSEIDQSETTIDEIDSPQLRYFKSVERDEDGICEFVHHFPVDISIPHERISRLEDLSVGVDSFDYHLPEPCKLELEATVVIQGLEHERINSIEEPIADEQAEEEEERIEFDLKLKSTENEEKQDRDLQVADDEAPVEEESIEESNIVVLQRGVPEEEPIVEAVRVEPEQEIEPEETLPRPTSLLDLFDHEGSDEDRYAQMKMYIVQQDDSLDQIADKYGIQVSKIQRANQLDTSMVEEGQIIYVPV</sequence>
<dbReference type="InterPro" id="IPR036779">
    <property type="entry name" value="LysM_dom_sf"/>
</dbReference>
<evidence type="ECO:0000256" key="1">
    <source>
        <dbReference type="SAM" id="MobiDB-lite"/>
    </source>
</evidence>
<accession>A0A1H8SJD5</accession>
<feature type="compositionally biased region" description="Basic and acidic residues" evidence="1">
    <location>
        <begin position="180"/>
        <end position="193"/>
    </location>
</feature>
<dbReference type="Proteomes" id="UP000199300">
    <property type="component" value="Unassembled WGS sequence"/>
</dbReference>
<feature type="region of interest" description="Disordered" evidence="1">
    <location>
        <begin position="180"/>
        <end position="207"/>
    </location>
</feature>
<evidence type="ECO:0000259" key="2">
    <source>
        <dbReference type="PROSITE" id="PS51782"/>
    </source>
</evidence>
<feature type="compositionally biased region" description="Acidic residues" evidence="1">
    <location>
        <begin position="194"/>
        <end position="207"/>
    </location>
</feature>
<dbReference type="CDD" id="cd00118">
    <property type="entry name" value="LysM"/>
    <property type="match status" value="1"/>
</dbReference>
<dbReference type="InterPro" id="IPR048862">
    <property type="entry name" value="SPOCS_spoVID_N"/>
</dbReference>